<dbReference type="Gene3D" id="1.10.8.10">
    <property type="entry name" value="DNA helicase RuvA subunit, C-terminal domain"/>
    <property type="match status" value="1"/>
</dbReference>
<dbReference type="InterPro" id="IPR015424">
    <property type="entry name" value="PyrdxlP-dep_Trfase"/>
</dbReference>
<evidence type="ECO:0000313" key="3">
    <source>
        <dbReference type="Proteomes" id="UP000663836"/>
    </source>
</evidence>
<feature type="domain" description="Aminotransferase class V" evidence="1">
    <location>
        <begin position="178"/>
        <end position="389"/>
    </location>
</feature>
<organism evidence="2 3">
    <name type="scientific">Rotaria sordida</name>
    <dbReference type="NCBI Taxonomy" id="392033"/>
    <lineage>
        <taxon>Eukaryota</taxon>
        <taxon>Metazoa</taxon>
        <taxon>Spiralia</taxon>
        <taxon>Gnathifera</taxon>
        <taxon>Rotifera</taxon>
        <taxon>Eurotatoria</taxon>
        <taxon>Bdelloidea</taxon>
        <taxon>Philodinida</taxon>
        <taxon>Philodinidae</taxon>
        <taxon>Rotaria</taxon>
    </lineage>
</organism>
<feature type="domain" description="Aminotransferase class V" evidence="1">
    <location>
        <begin position="424"/>
        <end position="567"/>
    </location>
</feature>
<dbReference type="InterPro" id="IPR015422">
    <property type="entry name" value="PyrdxlP-dep_Trfase_small"/>
</dbReference>
<dbReference type="SUPFAM" id="SSF53383">
    <property type="entry name" value="PLP-dependent transferases"/>
    <property type="match status" value="1"/>
</dbReference>
<evidence type="ECO:0000259" key="1">
    <source>
        <dbReference type="Pfam" id="PF00266"/>
    </source>
</evidence>
<sequence length="819" mass="94163">MAQSRDHLIKRFQKITKWKTNKVISYLNEYDWDLQYAMEAYYLLEDDQPKVDDLTDIESSFEDQPRKLIETNQQSLSYSQLPFSNRSDTSMNLSRSQIRFNRNQEKLNNSIGILPFHSTDMHQQLPQLYQLDRNSNHMNLASNRDNNVRPKLFDYVDENIIGKDLVIRGPWGPRKMIYADYTASGRCLRFFEKYMIEHVMPFYGNTHSENSACSLQTTKFRESARAIIKKSVNAKDDDVVIFTGSGSTGAIIKLVGSLHLNQEECRAKTVVFFTAFEHHSNILPWKETGVEMVRIPTNAQSVLDRSILKDKLEYYHNKTKKRIICTFNAASNVTGIRTEVDAISSLVHIYKGLVFWDYASAAPYLKIDMNASINGYKDAIFISTHKFIGGPDTPGNEILAIFIDQQNFLDEELLLGVKRFFKSILVAKKFLFDNRVPDVPSGGTVNFVTRESVEYVDDIETREEGGTPNILGSIRAGLVFHLKDSIGADKIEARENELVKRFFKRFPKNEKLMVLGSSKVDRLAIFSFLIYVPNLSKYLHHNFICSLLNDLFGIQVRSGCACAGPYVLDLLNIDDEKARQYTMFITDDAYDRIDADDEKVDKIPLIKPGFTRLNLPYFASDKEIEYILDALEFVANDGWKFLLMYTYDQMTGVWHPRQVYSSDHSQQYQSLTNITYENGQMHENDEQISGNDHSMNNFHSSMAMASPPKDPLSEARSIAANIITYAPRFIDYNKDPELHILEKYKDFIWFVLPKDIAIMILTKKPESEAPDIHHVLPFIPRHSVSIVSKTNYAEHNHYKASHPFVGLNFPLSYSLNLLD</sequence>
<dbReference type="PANTHER" id="PTHR43686:SF1">
    <property type="entry name" value="AMINOTRAN_5 DOMAIN-CONTAINING PROTEIN"/>
    <property type="match status" value="1"/>
</dbReference>
<dbReference type="InterPro" id="IPR000192">
    <property type="entry name" value="Aminotrans_V_dom"/>
</dbReference>
<dbReference type="AlphaFoldDB" id="A0A819PEF9"/>
<dbReference type="Gene3D" id="3.90.1150.10">
    <property type="entry name" value="Aspartate Aminotransferase, domain 1"/>
    <property type="match status" value="1"/>
</dbReference>
<dbReference type="Proteomes" id="UP000663836">
    <property type="component" value="Unassembled WGS sequence"/>
</dbReference>
<evidence type="ECO:0000313" key="2">
    <source>
        <dbReference type="EMBL" id="CAF4015713.1"/>
    </source>
</evidence>
<proteinExistence type="predicted"/>
<reference evidence="2" key="1">
    <citation type="submission" date="2021-02" db="EMBL/GenBank/DDBJ databases">
        <authorList>
            <person name="Nowell W R."/>
        </authorList>
    </citation>
    <scope>NUCLEOTIDE SEQUENCE</scope>
</reference>
<protein>
    <recommendedName>
        <fullName evidence="1">Aminotransferase class V domain-containing protein</fullName>
    </recommendedName>
</protein>
<dbReference type="InterPro" id="IPR009060">
    <property type="entry name" value="UBA-like_sf"/>
</dbReference>
<name>A0A819PEF9_9BILA</name>
<dbReference type="PANTHER" id="PTHR43686">
    <property type="entry name" value="SULFURTRANSFERASE-RELATED"/>
    <property type="match status" value="1"/>
</dbReference>
<dbReference type="Pfam" id="PF00266">
    <property type="entry name" value="Aminotran_5"/>
    <property type="match status" value="2"/>
</dbReference>
<gene>
    <name evidence="2" type="ORF">JBS370_LOCUS27104</name>
</gene>
<comment type="caution">
    <text evidence="2">The sequence shown here is derived from an EMBL/GenBank/DDBJ whole genome shotgun (WGS) entry which is preliminary data.</text>
</comment>
<dbReference type="Pfam" id="PF14555">
    <property type="entry name" value="UBA_4"/>
    <property type="match status" value="1"/>
</dbReference>
<dbReference type="EMBL" id="CAJOBD010004987">
    <property type="protein sequence ID" value="CAF4015713.1"/>
    <property type="molecule type" value="Genomic_DNA"/>
</dbReference>
<dbReference type="InterPro" id="IPR015421">
    <property type="entry name" value="PyrdxlP-dep_Trfase_major"/>
</dbReference>
<dbReference type="SUPFAM" id="SSF46934">
    <property type="entry name" value="UBA-like"/>
    <property type="match status" value="1"/>
</dbReference>
<dbReference type="Gene3D" id="3.40.640.10">
    <property type="entry name" value="Type I PLP-dependent aspartate aminotransferase-like (Major domain)"/>
    <property type="match status" value="1"/>
</dbReference>
<accession>A0A819PEF9</accession>